<name>A0AB39BDW7_9MICO</name>
<protein>
    <submittedName>
        <fullName evidence="1">DUF6226 family protein</fullName>
    </submittedName>
</protein>
<reference evidence="1" key="1">
    <citation type="submission" date="2024-05" db="EMBL/GenBank/DDBJ databases">
        <title>Herbiconiux sp. A18JL235.</title>
        <authorList>
            <person name="Zhang G."/>
        </authorList>
    </citation>
    <scope>NUCLEOTIDE SEQUENCE</scope>
    <source>
        <strain evidence="1">A18JL235</strain>
    </source>
</reference>
<organism evidence="1">
    <name type="scientific">Herbiconiux sp. A18JL235</name>
    <dbReference type="NCBI Taxonomy" id="3152363"/>
    <lineage>
        <taxon>Bacteria</taxon>
        <taxon>Bacillati</taxon>
        <taxon>Actinomycetota</taxon>
        <taxon>Actinomycetes</taxon>
        <taxon>Micrococcales</taxon>
        <taxon>Microbacteriaceae</taxon>
        <taxon>Herbiconiux</taxon>
    </lineage>
</organism>
<evidence type="ECO:0000313" key="1">
    <source>
        <dbReference type="EMBL" id="XDI04601.1"/>
    </source>
</evidence>
<accession>A0AB39BDW7</accession>
<dbReference type="AlphaFoldDB" id="A0AB39BDW7"/>
<sequence length="226" mass="24187">MSAYARPPIEPPVIVDEEGQVIEHGRRWPGSPPEESYSVDAHPERFEPLHTVAEGLIEHLRDTYDIEVTEAVETGPELRRPKGEAARAVQLRPVDPAAAPLTIVFTAYPGVFARAGLLHEFAFPVCGCDACDSTWEAEADQLEETVLAVAEGRYRESVGVGPEPWVEYALEFSNGSSSGRVPAGELPAERVRAARARLGAGAGADAGAGANAGIGAERWAPWPLRA</sequence>
<dbReference type="RefSeq" id="WP_368497005.1">
    <property type="nucleotide sequence ID" value="NZ_CP162511.1"/>
</dbReference>
<dbReference type="InterPro" id="IPR045773">
    <property type="entry name" value="DUF6226"/>
</dbReference>
<proteinExistence type="predicted"/>
<gene>
    <name evidence="1" type="ORF">ABFY20_14845</name>
</gene>
<dbReference type="EMBL" id="CP162511">
    <property type="protein sequence ID" value="XDI04601.1"/>
    <property type="molecule type" value="Genomic_DNA"/>
</dbReference>
<dbReference type="Pfam" id="PF19736">
    <property type="entry name" value="DUF6226"/>
    <property type="match status" value="1"/>
</dbReference>